<name>A0A6M1SWS9_9BACT</name>
<protein>
    <submittedName>
        <fullName evidence="2">Uncharacterized protein</fullName>
    </submittedName>
</protein>
<reference evidence="2 3" key="1">
    <citation type="submission" date="2020-02" db="EMBL/GenBank/DDBJ databases">
        <title>Balneolaceae bacterium YR4-1, complete genome.</title>
        <authorList>
            <person name="Li Y."/>
            <person name="Wu S."/>
        </authorList>
    </citation>
    <scope>NUCLEOTIDE SEQUENCE [LARGE SCALE GENOMIC DNA]</scope>
    <source>
        <strain evidence="2 3">YR4-1</strain>
    </source>
</reference>
<feature type="chain" id="PRO_5026884511" evidence="1">
    <location>
        <begin position="26"/>
        <end position="363"/>
    </location>
</feature>
<accession>A0A6M1SWS9</accession>
<evidence type="ECO:0000313" key="3">
    <source>
        <dbReference type="Proteomes" id="UP000473278"/>
    </source>
</evidence>
<dbReference type="Proteomes" id="UP000473278">
    <property type="component" value="Unassembled WGS sequence"/>
</dbReference>
<dbReference type="AlphaFoldDB" id="A0A6M1SWS9"/>
<evidence type="ECO:0000313" key="2">
    <source>
        <dbReference type="EMBL" id="NGP77412.1"/>
    </source>
</evidence>
<keyword evidence="1" id="KW-0732">Signal</keyword>
<evidence type="ECO:0000256" key="1">
    <source>
        <dbReference type="SAM" id="SignalP"/>
    </source>
</evidence>
<dbReference type="RefSeq" id="WP_165142800.1">
    <property type="nucleotide sequence ID" value="NZ_JAALLT010000004.1"/>
</dbReference>
<proteinExistence type="predicted"/>
<feature type="signal peptide" evidence="1">
    <location>
        <begin position="1"/>
        <end position="25"/>
    </location>
</feature>
<dbReference type="EMBL" id="JAALLT010000004">
    <property type="protein sequence ID" value="NGP77412.1"/>
    <property type="molecule type" value="Genomic_DNA"/>
</dbReference>
<sequence length="363" mass="42516">MKRSSALKGCYLTLFLAVIYATVWAAPQENGQAEKPDLFASDEPLEIRLEGDVGELMDDRGEDPDYHLMKLHYNLQNTPEKALDLRVRVRGNFRRLEENCDKPPLKFNFKDHPAPDTSIFAGQKELKLVVPCDGEKYVVREYLTYKLYNLITDYSFKVRQVRFSYHDSEKNKFSDPVFAFLIEDQNLLAERKVATLYDRNNLRPESIDEQPFLRLSVFAYLIGNTDWSVQFQHNLKVLFLEKEKVFVAVPYDFDLVGLVSSPYAKPAEALRLRSVRERVYRGHCMEDLSPLDPIFDEFRKLKPEMYALYTGNELLEEDYIDWTLDYFDDFYKIINNRKKRDKVFSYPCNQYGTGNVVISGMDN</sequence>
<gene>
    <name evidence="2" type="ORF">G3570_12260</name>
</gene>
<comment type="caution">
    <text evidence="2">The sequence shown here is derived from an EMBL/GenBank/DDBJ whole genome shotgun (WGS) entry which is preliminary data.</text>
</comment>
<organism evidence="2 3">
    <name type="scientific">Halalkalibaculum roseum</name>
    <dbReference type="NCBI Taxonomy" id="2709311"/>
    <lineage>
        <taxon>Bacteria</taxon>
        <taxon>Pseudomonadati</taxon>
        <taxon>Balneolota</taxon>
        <taxon>Balneolia</taxon>
        <taxon>Balneolales</taxon>
        <taxon>Balneolaceae</taxon>
        <taxon>Halalkalibaculum</taxon>
    </lineage>
</organism>
<keyword evidence="3" id="KW-1185">Reference proteome</keyword>